<comment type="similarity">
    <text evidence="1">Belongs to the HyuE racemase family.</text>
</comment>
<dbReference type="RefSeq" id="WP_133342953.1">
    <property type="nucleotide sequence ID" value="NZ_SMZO01000022.1"/>
</dbReference>
<organism evidence="2 3">
    <name type="scientific">Meridianimarinicoccus aquatilis</name>
    <dbReference type="NCBI Taxonomy" id="2552766"/>
    <lineage>
        <taxon>Bacteria</taxon>
        <taxon>Pseudomonadati</taxon>
        <taxon>Pseudomonadota</taxon>
        <taxon>Alphaproteobacteria</taxon>
        <taxon>Rhodobacterales</taxon>
        <taxon>Paracoccaceae</taxon>
        <taxon>Meridianimarinicoccus</taxon>
    </lineage>
</organism>
<evidence type="ECO:0000313" key="3">
    <source>
        <dbReference type="Proteomes" id="UP000294562"/>
    </source>
</evidence>
<protein>
    <submittedName>
        <fullName evidence="2">HyuE hydantoin racemase</fullName>
    </submittedName>
</protein>
<dbReference type="InterPro" id="IPR052186">
    <property type="entry name" value="Hydantoin_racemase-like"/>
</dbReference>
<proteinExistence type="inferred from homology"/>
<dbReference type="Gene3D" id="3.40.50.12500">
    <property type="match status" value="1"/>
</dbReference>
<evidence type="ECO:0000256" key="1">
    <source>
        <dbReference type="ARBA" id="ARBA00038414"/>
    </source>
</evidence>
<dbReference type="PANTHER" id="PTHR28047:SF5">
    <property type="entry name" value="PROTEIN DCG1"/>
    <property type="match status" value="1"/>
</dbReference>
<gene>
    <name evidence="2" type="ORF">E2L05_10950</name>
</gene>
<accession>A0A4R6AVP0</accession>
<evidence type="ECO:0000313" key="2">
    <source>
        <dbReference type="EMBL" id="TDL87735.1"/>
    </source>
</evidence>
<sequence length="218" mass="22112">MTVVLINPNSTQSMTSAMLDGARAAAPDLMIDGWTSHTAPPAIQGVEDGDAATPPLLDLVREASAMGATGIIIGCFDDTGLSAARDIASCPVIGIGQAAYHMAALRVGKFSVVTTLGVSVPILAENIETQGFAPQLGRVRASEVPVLDLEADPDAAYAAILAETRKAVDEDGVSCVVLGCAGMVGLPERLATETGATVIDGVTSAARLMVALADPKAV</sequence>
<dbReference type="PANTHER" id="PTHR28047">
    <property type="entry name" value="PROTEIN DCG1"/>
    <property type="match status" value="1"/>
</dbReference>
<dbReference type="GO" id="GO:0047661">
    <property type="term" value="F:amino-acid racemase activity"/>
    <property type="evidence" value="ECO:0007669"/>
    <property type="project" value="InterPro"/>
</dbReference>
<name>A0A4R6AVP0_9RHOB</name>
<keyword evidence="3" id="KW-1185">Reference proteome</keyword>
<dbReference type="AlphaFoldDB" id="A0A4R6AVP0"/>
<dbReference type="Proteomes" id="UP000294562">
    <property type="component" value="Unassembled WGS sequence"/>
</dbReference>
<dbReference type="EMBL" id="SMZO01000022">
    <property type="protein sequence ID" value="TDL87735.1"/>
    <property type="molecule type" value="Genomic_DNA"/>
</dbReference>
<dbReference type="InterPro" id="IPR053714">
    <property type="entry name" value="Iso_Racemase_Enz_sf"/>
</dbReference>
<dbReference type="InterPro" id="IPR015942">
    <property type="entry name" value="Asp/Glu/hydantoin_racemase"/>
</dbReference>
<dbReference type="OrthoDB" id="9791723at2"/>
<reference evidence="2 3" key="1">
    <citation type="submission" date="2019-03" db="EMBL/GenBank/DDBJ databases">
        <title>Rhodobacteraceae bacterium SM1902, a new member of the family Rhodobacteraceae isolated from Yantai.</title>
        <authorList>
            <person name="Sun Y."/>
        </authorList>
    </citation>
    <scope>NUCLEOTIDE SEQUENCE [LARGE SCALE GENOMIC DNA]</scope>
    <source>
        <strain evidence="2 3">SM1902</strain>
    </source>
</reference>
<dbReference type="Pfam" id="PF01177">
    <property type="entry name" value="Asp_Glu_race"/>
    <property type="match status" value="1"/>
</dbReference>
<comment type="caution">
    <text evidence="2">The sequence shown here is derived from an EMBL/GenBank/DDBJ whole genome shotgun (WGS) entry which is preliminary data.</text>
</comment>